<feature type="transmembrane region" description="Helical" evidence="1">
    <location>
        <begin position="12"/>
        <end position="30"/>
    </location>
</feature>
<keyword evidence="1" id="KW-1133">Transmembrane helix</keyword>
<organism evidence="2 3">
    <name type="scientific">Collimonas arenae</name>
    <dbReference type="NCBI Taxonomy" id="279058"/>
    <lineage>
        <taxon>Bacteria</taxon>
        <taxon>Pseudomonadati</taxon>
        <taxon>Pseudomonadota</taxon>
        <taxon>Betaproteobacteria</taxon>
        <taxon>Burkholderiales</taxon>
        <taxon>Oxalobacteraceae</taxon>
        <taxon>Collimonas</taxon>
    </lineage>
</organism>
<evidence type="ECO:0000313" key="3">
    <source>
        <dbReference type="Proteomes" id="UP000071778"/>
    </source>
</evidence>
<accession>A0A127QM69</accession>
<dbReference type="Proteomes" id="UP000071778">
    <property type="component" value="Chromosome"/>
</dbReference>
<dbReference type="EMBL" id="CP013235">
    <property type="protein sequence ID" value="AMP11119.1"/>
    <property type="molecule type" value="Genomic_DNA"/>
</dbReference>
<dbReference type="AlphaFoldDB" id="A0A127QM69"/>
<protein>
    <submittedName>
        <fullName evidence="2">Uncharacterized protein</fullName>
    </submittedName>
</protein>
<proteinExistence type="predicted"/>
<keyword evidence="1" id="KW-0472">Membrane</keyword>
<reference evidence="2 3" key="1">
    <citation type="submission" date="2015-11" db="EMBL/GenBank/DDBJ databases">
        <title>Exploring the genomic traits of fungus-feeding bacterial genus Collimonas.</title>
        <authorList>
            <person name="Song C."/>
            <person name="Schmidt R."/>
            <person name="de Jager V."/>
            <person name="Krzyzanowska D."/>
            <person name="Jongedijk E."/>
            <person name="Cankar K."/>
            <person name="Beekwilder J."/>
            <person name="van Veen A."/>
            <person name="de Boer W."/>
            <person name="van Veen J.A."/>
            <person name="Garbeva P."/>
        </authorList>
    </citation>
    <scope>NUCLEOTIDE SEQUENCE [LARGE SCALE GENOMIC DNA]</scope>
    <source>
        <strain evidence="2 3">Ter282</strain>
    </source>
</reference>
<keyword evidence="1" id="KW-0812">Transmembrane</keyword>
<evidence type="ECO:0000256" key="1">
    <source>
        <dbReference type="SAM" id="Phobius"/>
    </source>
</evidence>
<name>A0A127QM69_9BURK</name>
<dbReference type="PATRIC" id="fig|279058.18.peg.3379"/>
<sequence length="59" mass="6939">MCNKFEIDDWKFFCILSLLSSILAFTYLHHHQWIAVCLSEIQKKNGKFTDQSSNLSMIN</sequence>
<gene>
    <name evidence="2" type="ORF">CAter282_3430</name>
</gene>
<keyword evidence="3" id="KW-1185">Reference proteome</keyword>
<evidence type="ECO:0000313" key="2">
    <source>
        <dbReference type="EMBL" id="AMP11119.1"/>
    </source>
</evidence>